<evidence type="ECO:0000313" key="4">
    <source>
        <dbReference type="Proteomes" id="UP000298050"/>
    </source>
</evidence>
<dbReference type="OrthoDB" id="6238784at2"/>
<comment type="caution">
    <text evidence="3">The sequence shown here is derived from an EMBL/GenBank/DDBJ whole genome shotgun (WGS) entry which is preliminary data.</text>
</comment>
<name>A0A4Z0LVH1_9GAMM</name>
<evidence type="ECO:0000256" key="1">
    <source>
        <dbReference type="SAM" id="MobiDB-lite"/>
    </source>
</evidence>
<reference evidence="3 4" key="1">
    <citation type="submission" date="2019-04" db="EMBL/GenBank/DDBJ databases">
        <title>Taxonomy of novel Haliea sp. from mangrove soil of West Coast of India.</title>
        <authorList>
            <person name="Verma A."/>
            <person name="Kumar P."/>
            <person name="Krishnamurthi S."/>
        </authorList>
    </citation>
    <scope>NUCLEOTIDE SEQUENCE [LARGE SCALE GENOMIC DNA]</scope>
    <source>
        <strain evidence="3 4">SAOS-164</strain>
    </source>
</reference>
<gene>
    <name evidence="3" type="ORF">E4634_19500</name>
</gene>
<feature type="region of interest" description="Disordered" evidence="1">
    <location>
        <begin position="235"/>
        <end position="286"/>
    </location>
</feature>
<feature type="chain" id="PRO_5021373410" description="DUF4412 domain-containing protein" evidence="2">
    <location>
        <begin position="27"/>
        <end position="295"/>
    </location>
</feature>
<feature type="compositionally biased region" description="Gly residues" evidence="1">
    <location>
        <begin position="235"/>
        <end position="257"/>
    </location>
</feature>
<dbReference type="RefSeq" id="WP_135446356.1">
    <property type="nucleotide sequence ID" value="NZ_SRLE01000015.1"/>
</dbReference>
<dbReference type="PROSITE" id="PS51257">
    <property type="entry name" value="PROKAR_LIPOPROTEIN"/>
    <property type="match status" value="1"/>
</dbReference>
<sequence length="295" mass="31116">MTSRFHAAAAALVITGCSLGSALASADIAEVVTGEGDLMSFEYAGDKLRINPPDADGSYMLIRDAHMYVVTDNEGESMVFDMNSAFNMFGGMAASATPSEVEGRMVSLKPTGKTETLGGMSGEVYLLTYIDDDGRERSSEMVLSKDPRALGFRDAISAMARNIVKSIDQEKFKQQLDAGNDMQRELEKLDMGVLRYGEDMKVRSITETDVADARFVLPAEPTDLGAALGNMFGGGQSGGGQSGQSGGILGGLFGGGQAERQDAEAEQPAGEEADAQGEEAGDNALDNAFKKIFGN</sequence>
<dbReference type="Proteomes" id="UP000298050">
    <property type="component" value="Unassembled WGS sequence"/>
</dbReference>
<accession>A0A4Z0LVH1</accession>
<feature type="compositionally biased region" description="Acidic residues" evidence="1">
    <location>
        <begin position="269"/>
        <end position="281"/>
    </location>
</feature>
<evidence type="ECO:0000256" key="2">
    <source>
        <dbReference type="SAM" id="SignalP"/>
    </source>
</evidence>
<dbReference type="AlphaFoldDB" id="A0A4Z0LVH1"/>
<keyword evidence="4" id="KW-1185">Reference proteome</keyword>
<feature type="signal peptide" evidence="2">
    <location>
        <begin position="1"/>
        <end position="26"/>
    </location>
</feature>
<keyword evidence="2" id="KW-0732">Signal</keyword>
<protein>
    <recommendedName>
        <fullName evidence="5">DUF4412 domain-containing protein</fullName>
    </recommendedName>
</protein>
<organism evidence="3 4">
    <name type="scientific">Mangrovimicrobium sediminis</name>
    <dbReference type="NCBI Taxonomy" id="2562682"/>
    <lineage>
        <taxon>Bacteria</taxon>
        <taxon>Pseudomonadati</taxon>
        <taxon>Pseudomonadota</taxon>
        <taxon>Gammaproteobacteria</taxon>
        <taxon>Cellvibrionales</taxon>
        <taxon>Halieaceae</taxon>
        <taxon>Mangrovimicrobium</taxon>
    </lineage>
</organism>
<dbReference type="EMBL" id="SRLE01000015">
    <property type="protein sequence ID" value="TGD71197.1"/>
    <property type="molecule type" value="Genomic_DNA"/>
</dbReference>
<proteinExistence type="predicted"/>
<evidence type="ECO:0000313" key="3">
    <source>
        <dbReference type="EMBL" id="TGD71197.1"/>
    </source>
</evidence>
<evidence type="ECO:0008006" key="5">
    <source>
        <dbReference type="Google" id="ProtNLM"/>
    </source>
</evidence>